<keyword evidence="2" id="KW-1185">Reference proteome</keyword>
<dbReference type="Proteomes" id="UP001367508">
    <property type="component" value="Unassembled WGS sequence"/>
</dbReference>
<proteinExistence type="predicted"/>
<sequence length="133" mass="15191">MTSITCNFNYTFLFSDFSMFPFLLLCSLQYPYTHLEMCAPLPVIFQALSMTYKNLPVFSNPISFKLTKDNYLASKHQALATIKDHNLLSYITDSQESSSSSHLTAQHDFFHSCSKLYTLECLDAPLHINGEKD</sequence>
<organism evidence="1 2">
    <name type="scientific">Canavalia gladiata</name>
    <name type="common">Sword bean</name>
    <name type="synonym">Dolichos gladiatus</name>
    <dbReference type="NCBI Taxonomy" id="3824"/>
    <lineage>
        <taxon>Eukaryota</taxon>
        <taxon>Viridiplantae</taxon>
        <taxon>Streptophyta</taxon>
        <taxon>Embryophyta</taxon>
        <taxon>Tracheophyta</taxon>
        <taxon>Spermatophyta</taxon>
        <taxon>Magnoliopsida</taxon>
        <taxon>eudicotyledons</taxon>
        <taxon>Gunneridae</taxon>
        <taxon>Pentapetalae</taxon>
        <taxon>rosids</taxon>
        <taxon>fabids</taxon>
        <taxon>Fabales</taxon>
        <taxon>Fabaceae</taxon>
        <taxon>Papilionoideae</taxon>
        <taxon>50 kb inversion clade</taxon>
        <taxon>NPAAA clade</taxon>
        <taxon>indigoferoid/millettioid clade</taxon>
        <taxon>Phaseoleae</taxon>
        <taxon>Canavalia</taxon>
    </lineage>
</organism>
<dbReference type="AlphaFoldDB" id="A0AAN9Q012"/>
<evidence type="ECO:0000313" key="2">
    <source>
        <dbReference type="Proteomes" id="UP001367508"/>
    </source>
</evidence>
<accession>A0AAN9Q012</accession>
<evidence type="ECO:0000313" key="1">
    <source>
        <dbReference type="EMBL" id="KAK7314463.1"/>
    </source>
</evidence>
<gene>
    <name evidence="1" type="ORF">VNO77_32987</name>
</gene>
<comment type="caution">
    <text evidence="1">The sequence shown here is derived from an EMBL/GenBank/DDBJ whole genome shotgun (WGS) entry which is preliminary data.</text>
</comment>
<reference evidence="1 2" key="1">
    <citation type="submission" date="2024-01" db="EMBL/GenBank/DDBJ databases">
        <title>The genomes of 5 underutilized Papilionoideae crops provide insights into root nodulation and disease resistanc.</title>
        <authorList>
            <person name="Jiang F."/>
        </authorList>
    </citation>
    <scope>NUCLEOTIDE SEQUENCE [LARGE SCALE GENOMIC DNA]</scope>
    <source>
        <strain evidence="1">LVBAO_FW01</strain>
        <tissue evidence="1">Leaves</tissue>
    </source>
</reference>
<protein>
    <submittedName>
        <fullName evidence="1">Uncharacterized protein</fullName>
    </submittedName>
</protein>
<name>A0AAN9Q012_CANGL</name>
<dbReference type="EMBL" id="JAYMYQ010000008">
    <property type="protein sequence ID" value="KAK7314463.1"/>
    <property type="molecule type" value="Genomic_DNA"/>
</dbReference>